<dbReference type="PANTHER" id="PTHR45725">
    <property type="entry name" value="FORMIN HOMOLOGY 2 FAMILY MEMBER"/>
    <property type="match status" value="1"/>
</dbReference>
<dbReference type="EMBL" id="LSYV01000077">
    <property type="protein sequence ID" value="KXZ43965.1"/>
    <property type="molecule type" value="Genomic_DNA"/>
</dbReference>
<organism evidence="2 3">
    <name type="scientific">Gonium pectorale</name>
    <name type="common">Green alga</name>
    <dbReference type="NCBI Taxonomy" id="33097"/>
    <lineage>
        <taxon>Eukaryota</taxon>
        <taxon>Viridiplantae</taxon>
        <taxon>Chlorophyta</taxon>
        <taxon>core chlorophytes</taxon>
        <taxon>Chlorophyceae</taxon>
        <taxon>CS clade</taxon>
        <taxon>Chlamydomonadales</taxon>
        <taxon>Volvocaceae</taxon>
        <taxon>Gonium</taxon>
    </lineage>
</organism>
<feature type="compositionally biased region" description="Gly residues" evidence="1">
    <location>
        <begin position="904"/>
        <end position="913"/>
    </location>
</feature>
<proteinExistence type="predicted"/>
<feature type="compositionally biased region" description="Low complexity" evidence="1">
    <location>
        <begin position="423"/>
        <end position="438"/>
    </location>
</feature>
<name>A0A150G377_GONPE</name>
<dbReference type="PANTHER" id="PTHR45725:SF18">
    <property type="entry name" value="ORC1-LIKE AAA ATPASE DOMAIN-CONTAINING PROTEIN"/>
    <property type="match status" value="1"/>
</dbReference>
<evidence type="ECO:0000313" key="3">
    <source>
        <dbReference type="Proteomes" id="UP000075714"/>
    </source>
</evidence>
<feature type="compositionally biased region" description="Low complexity" evidence="1">
    <location>
        <begin position="310"/>
        <end position="320"/>
    </location>
</feature>
<feature type="compositionally biased region" description="Basic and acidic residues" evidence="1">
    <location>
        <begin position="530"/>
        <end position="546"/>
    </location>
</feature>
<evidence type="ECO:0000313" key="2">
    <source>
        <dbReference type="EMBL" id="KXZ43965.1"/>
    </source>
</evidence>
<feature type="region of interest" description="Disordered" evidence="1">
    <location>
        <begin position="298"/>
        <end position="320"/>
    </location>
</feature>
<evidence type="ECO:0000256" key="1">
    <source>
        <dbReference type="SAM" id="MobiDB-lite"/>
    </source>
</evidence>
<comment type="caution">
    <text evidence="2">The sequence shown here is derived from an EMBL/GenBank/DDBJ whole genome shotgun (WGS) entry which is preliminary data.</text>
</comment>
<feature type="region of interest" description="Disordered" evidence="1">
    <location>
        <begin position="1307"/>
        <end position="1339"/>
    </location>
</feature>
<keyword evidence="3" id="KW-1185">Reference proteome</keyword>
<reference evidence="3" key="1">
    <citation type="journal article" date="2016" name="Nat. Commun.">
        <title>The Gonium pectorale genome demonstrates co-option of cell cycle regulation during the evolution of multicellularity.</title>
        <authorList>
            <person name="Hanschen E.R."/>
            <person name="Marriage T.N."/>
            <person name="Ferris P.J."/>
            <person name="Hamaji T."/>
            <person name="Toyoda A."/>
            <person name="Fujiyama A."/>
            <person name="Neme R."/>
            <person name="Noguchi H."/>
            <person name="Minakuchi Y."/>
            <person name="Suzuki M."/>
            <person name="Kawai-Toyooka H."/>
            <person name="Smith D.R."/>
            <person name="Sparks H."/>
            <person name="Anderson J."/>
            <person name="Bakaric R."/>
            <person name="Luria V."/>
            <person name="Karger A."/>
            <person name="Kirschner M.W."/>
            <person name="Durand P.M."/>
            <person name="Michod R.E."/>
            <person name="Nozaki H."/>
            <person name="Olson B.J."/>
        </authorList>
    </citation>
    <scope>NUCLEOTIDE SEQUENCE [LARGE SCALE GENOMIC DNA]</scope>
    <source>
        <strain evidence="3">NIES-2863</strain>
    </source>
</reference>
<protein>
    <submittedName>
        <fullName evidence="2">Uncharacterized protein</fullName>
    </submittedName>
</protein>
<feature type="region of interest" description="Disordered" evidence="1">
    <location>
        <begin position="386"/>
        <end position="449"/>
    </location>
</feature>
<feature type="compositionally biased region" description="Low complexity" evidence="1">
    <location>
        <begin position="502"/>
        <end position="518"/>
    </location>
</feature>
<feature type="compositionally biased region" description="Gly residues" evidence="1">
    <location>
        <begin position="394"/>
        <end position="417"/>
    </location>
</feature>
<feature type="compositionally biased region" description="Acidic residues" evidence="1">
    <location>
        <begin position="519"/>
        <end position="529"/>
    </location>
</feature>
<feature type="region of interest" description="Disordered" evidence="1">
    <location>
        <begin position="502"/>
        <end position="546"/>
    </location>
</feature>
<feature type="region of interest" description="Disordered" evidence="1">
    <location>
        <begin position="1166"/>
        <end position="1211"/>
    </location>
</feature>
<dbReference type="InterPro" id="IPR051425">
    <property type="entry name" value="Formin_Homology"/>
</dbReference>
<feature type="region of interest" description="Disordered" evidence="1">
    <location>
        <begin position="567"/>
        <end position="606"/>
    </location>
</feature>
<dbReference type="Proteomes" id="UP000075714">
    <property type="component" value="Unassembled WGS sequence"/>
</dbReference>
<accession>A0A150G377</accession>
<feature type="compositionally biased region" description="Gly residues" evidence="1">
    <location>
        <begin position="1168"/>
        <end position="1180"/>
    </location>
</feature>
<sequence>MAVVRPYLYGPSHEEALLREDQGLRDRCRTAYDEYGALVEARIRADLERVLRRRAMAGGGRRRRQEAAVAAAVEAPQARGPATEAETEAAALHHLCSRTLAMETATRLVDSSHRDVERMMERLSCSGWGATAGGAAFVAKCIQPVADLAARLQLLRPGPGKSAAFAALCGGDRALLLAAAERAPVASADEAWRRLAALASAAEAAYAAQERGCRRGGDGGGSGGADGGRAAAPVAELIDRIGQEAMKVFISAVLGLLLLDRSDVTPPAADGRRLATPEPLTCAMLRPLWNAVTLRAATSKPPQRPPAGGPPAESSAAAAAPLPPPPLDIAAAPCVLYDALVYGGALLFVDDDADAGAVDLGSSVAGDGRPGGGGCMAGDDLGSCVAGDEKLGQGQQGDGGRGGGGGHDGDGGDGGESSNGTAGPTLPLQGQQGQEGQEGPPPSLMGRFSRPHLDALAGLLAGAPLEARATLAVLRALRAGLPGERVAAAMADLVLVRWGPGQLQPQPQQQRDQGMQDQGEQEQGEQEQGEQEKQEQSRYQEEQGHVQRELDGLAAARGDAAPAAAAATAVGAARGEGADAATDAAPHRQPKRQQQQQQERRQGQRLGDGLYDMLYYTAGASGEAKRRDGPPVLGTLQVLQLIDLEHDRTAVLRMRAVLSDAAAAAAVFGAANGGPSLSAGSEANATAAAAAAVADEAIRRSKLRVTCFLRVREAWARDHADLDVRARGAAAAAPGPWRLSARDFAACVDALRPGLAQRHPRTWGWLLMVLREAETGAPPPPPEMQGRRPGSRGVVAEAVEMENEAMVRSAVAQLAQAAVRGLWLLAGQQLALQDLRLCLVAVVGDYFAAFMNDPLCPAFATELFLFLSTVPSQPAAAVAAAARLGQRRRAHRRPARLWPQRRAGAGGSGGGGVAAAAAGGDSELAGGGAPRLGYDTDPRVAVEALRQLAACCRWLTGDVTLLLGLVAAEPPPPTSLLVLGPEAALTAALVLQQLHPITGWPARPIEHTSIGFEVAEAASSGERPVGQPASPSSAPAGLQLSSARPVLVTHDLQPEFKGAYDWKWIRSERNVLVVSARSKLSDVLRVMSTALVRKRYGALYVVCEGAEGVHKALTLTAKVSGELRRLHGTSLCACFLSAEWPQQAEGQRGRGSGGAAPLQAATTVSRCSGGGGGGGDGGPSGSSCRGSGAQRKGSGGGEGTPPMAPSSSSCMGVETAMQRLCEALVRLQEGAEVRQALRQWQPPPLQQQQLKLPKRDVIDEELRQSGTDCIRALRCRLFGAHGPDGGSSGGGGLGSAVRLELRLTECEPGRPDAPRLPLGGRLAAEKEKQQLRNKMMPRR</sequence>
<dbReference type="OrthoDB" id="553279at2759"/>
<feature type="compositionally biased region" description="Low complexity" evidence="1">
    <location>
        <begin position="1181"/>
        <end position="1192"/>
    </location>
</feature>
<feature type="region of interest" description="Disordered" evidence="1">
    <location>
        <begin position="892"/>
        <end position="913"/>
    </location>
</feature>
<gene>
    <name evidence="2" type="ORF">GPECTOR_76g786</name>
</gene>